<feature type="active site" evidence="7">
    <location>
        <position position="173"/>
    </location>
</feature>
<dbReference type="GO" id="GO:0050661">
    <property type="term" value="F:NADP binding"/>
    <property type="evidence" value="ECO:0007669"/>
    <property type="project" value="InterPro"/>
</dbReference>
<dbReference type="Proteomes" id="UP000242712">
    <property type="component" value="Unassembled WGS sequence"/>
</dbReference>
<dbReference type="InterPro" id="IPR008927">
    <property type="entry name" value="6-PGluconate_DH-like_C_sf"/>
</dbReference>
<sequence>MKKIGFVGLGNMGAGMAMNLQKSGFQVLAYDLDKDKIKELEKEGIQDCESIKEVTEQVDDAVITMVRNQAQTEDVIFGDNAITSADNHNVTVVVMSTLNPTIMEDLEKKVSAYDLNLLDAPVSGSLSGAEKGSLAIFSSGAQEIKEQLKPYFEAMGSHIFDLGDKIGAGQAAKLANNLLLGINMVGISEAVKFGNSYGLDEEDVLDIVEVSTGNSWAANNWGEIKEYKNNGTLDAIYKDLTSVIAESTKNKTFVPVSGLVLNVLHNSMDSEDNSNK</sequence>
<keyword evidence="11" id="KW-1185">Reference proteome</keyword>
<evidence type="ECO:0000256" key="5">
    <source>
        <dbReference type="ARBA" id="ARBA00023027"/>
    </source>
</evidence>
<evidence type="ECO:0000256" key="6">
    <source>
        <dbReference type="ARBA" id="ARBA00048640"/>
    </source>
</evidence>
<dbReference type="PANTHER" id="PTHR43060:SF15">
    <property type="entry name" value="3-HYDROXYISOBUTYRATE DEHYDROGENASE-LIKE 1, MITOCHONDRIAL-RELATED"/>
    <property type="match status" value="1"/>
</dbReference>
<dbReference type="InterPro" id="IPR006115">
    <property type="entry name" value="6PGDH_NADP-bd"/>
</dbReference>
<dbReference type="OrthoDB" id="9786703at2"/>
<protein>
    <recommendedName>
        <fullName evidence="3">6-phosphogluconate dehydrogenase, decarboxylating</fullName>
        <ecNumber evidence="2">1.1.1.44</ecNumber>
    </recommendedName>
</protein>
<keyword evidence="5" id="KW-0520">NAD</keyword>
<name>A0A2K4FGQ9_9STAP</name>
<evidence type="ECO:0000259" key="9">
    <source>
        <dbReference type="Pfam" id="PF14833"/>
    </source>
</evidence>
<evidence type="ECO:0000256" key="4">
    <source>
        <dbReference type="ARBA" id="ARBA00023002"/>
    </source>
</evidence>
<dbReference type="EC" id="1.1.1.44" evidence="2"/>
<accession>A0A2K4FGQ9</accession>
<evidence type="ECO:0000256" key="7">
    <source>
        <dbReference type="PIRSR" id="PIRSR000103-1"/>
    </source>
</evidence>
<dbReference type="SUPFAM" id="SSF48179">
    <property type="entry name" value="6-phosphogluconate dehydrogenase C-terminal domain-like"/>
    <property type="match status" value="1"/>
</dbReference>
<dbReference type="PIRSF" id="PIRSF000103">
    <property type="entry name" value="HIBADH"/>
    <property type="match status" value="1"/>
</dbReference>
<dbReference type="InterPro" id="IPR029154">
    <property type="entry name" value="HIBADH-like_NADP-bd"/>
</dbReference>
<dbReference type="PROSITE" id="PS00895">
    <property type="entry name" value="3_HYDROXYISOBUT_DH"/>
    <property type="match status" value="1"/>
</dbReference>
<dbReference type="InterPro" id="IPR036291">
    <property type="entry name" value="NAD(P)-bd_dom_sf"/>
</dbReference>
<proteinExistence type="inferred from homology"/>
<dbReference type="GO" id="GO:0051287">
    <property type="term" value="F:NAD binding"/>
    <property type="evidence" value="ECO:0007669"/>
    <property type="project" value="InterPro"/>
</dbReference>
<dbReference type="Pfam" id="PF14833">
    <property type="entry name" value="NAD_binding_11"/>
    <property type="match status" value="1"/>
</dbReference>
<feature type="domain" description="3-hydroxyisobutyrate dehydrogenase-like NAD-binding" evidence="9">
    <location>
        <begin position="167"/>
        <end position="265"/>
    </location>
</feature>
<dbReference type="RefSeq" id="WP_103371386.1">
    <property type="nucleotide sequence ID" value="NZ_CBCRVO010000001.1"/>
</dbReference>
<comment type="similarity">
    <text evidence="1">Belongs to the HIBADH-related family.</text>
</comment>
<dbReference type="GO" id="GO:0004616">
    <property type="term" value="F:phosphogluconate dehydrogenase (decarboxylating) activity"/>
    <property type="evidence" value="ECO:0007669"/>
    <property type="project" value="UniProtKB-EC"/>
</dbReference>
<dbReference type="Pfam" id="PF03446">
    <property type="entry name" value="NAD_binding_2"/>
    <property type="match status" value="1"/>
</dbReference>
<organism evidence="10 11">
    <name type="scientific">Staphylococcus argensis</name>
    <dbReference type="NCBI Taxonomy" id="1607738"/>
    <lineage>
        <taxon>Bacteria</taxon>
        <taxon>Bacillati</taxon>
        <taxon>Bacillota</taxon>
        <taxon>Bacilli</taxon>
        <taxon>Bacillales</taxon>
        <taxon>Staphylococcaceae</taxon>
        <taxon>Staphylococcus</taxon>
    </lineage>
</organism>
<dbReference type="EMBL" id="PPPX01000001">
    <property type="protein sequence ID" value="POA10115.1"/>
    <property type="molecule type" value="Genomic_DNA"/>
</dbReference>
<dbReference type="Gene3D" id="1.10.1040.10">
    <property type="entry name" value="N-(1-d-carboxylethyl)-l-norvaline Dehydrogenase, domain 2"/>
    <property type="match status" value="1"/>
</dbReference>
<feature type="domain" description="6-phosphogluconate dehydrogenase NADP-binding" evidence="8">
    <location>
        <begin position="3"/>
        <end position="160"/>
    </location>
</feature>
<dbReference type="AlphaFoldDB" id="A0A2K4FGQ9"/>
<dbReference type="SUPFAM" id="SSF51735">
    <property type="entry name" value="NAD(P)-binding Rossmann-fold domains"/>
    <property type="match status" value="1"/>
</dbReference>
<dbReference type="GeneID" id="98297707"/>
<comment type="caution">
    <text evidence="10">The sequence shown here is derived from an EMBL/GenBank/DDBJ whole genome shotgun (WGS) entry which is preliminary data.</text>
</comment>
<evidence type="ECO:0000256" key="3">
    <source>
        <dbReference type="ARBA" id="ARBA00018193"/>
    </source>
</evidence>
<gene>
    <name evidence="10" type="ORF">CD039_05035</name>
</gene>
<dbReference type="Gene3D" id="3.40.50.720">
    <property type="entry name" value="NAD(P)-binding Rossmann-like Domain"/>
    <property type="match status" value="1"/>
</dbReference>
<dbReference type="InterPro" id="IPR015815">
    <property type="entry name" value="HIBADH-related"/>
</dbReference>
<dbReference type="InterPro" id="IPR002204">
    <property type="entry name" value="3-OH-isobutyrate_DH-rel_CS"/>
</dbReference>
<comment type="catalytic activity">
    <reaction evidence="6">
        <text>6-phospho-D-gluconate + NADP(+) = D-ribulose 5-phosphate + CO2 + NADPH</text>
        <dbReference type="Rhea" id="RHEA:10116"/>
        <dbReference type="ChEBI" id="CHEBI:16526"/>
        <dbReference type="ChEBI" id="CHEBI:57783"/>
        <dbReference type="ChEBI" id="CHEBI:58121"/>
        <dbReference type="ChEBI" id="CHEBI:58349"/>
        <dbReference type="ChEBI" id="CHEBI:58759"/>
        <dbReference type="EC" id="1.1.1.44"/>
    </reaction>
</comment>
<dbReference type="InterPro" id="IPR013328">
    <property type="entry name" value="6PGD_dom2"/>
</dbReference>
<keyword evidence="4" id="KW-0560">Oxidoreductase</keyword>
<dbReference type="GO" id="GO:0016054">
    <property type="term" value="P:organic acid catabolic process"/>
    <property type="evidence" value="ECO:0007669"/>
    <property type="project" value="UniProtKB-ARBA"/>
</dbReference>
<dbReference type="PANTHER" id="PTHR43060">
    <property type="entry name" value="3-HYDROXYISOBUTYRATE DEHYDROGENASE-LIKE 1, MITOCHONDRIAL-RELATED"/>
    <property type="match status" value="1"/>
</dbReference>
<evidence type="ECO:0000313" key="10">
    <source>
        <dbReference type="EMBL" id="POA10115.1"/>
    </source>
</evidence>
<evidence type="ECO:0000256" key="1">
    <source>
        <dbReference type="ARBA" id="ARBA00009080"/>
    </source>
</evidence>
<evidence type="ECO:0000259" key="8">
    <source>
        <dbReference type="Pfam" id="PF03446"/>
    </source>
</evidence>
<evidence type="ECO:0000256" key="2">
    <source>
        <dbReference type="ARBA" id="ARBA00013011"/>
    </source>
</evidence>
<reference evidence="10 11" key="1">
    <citation type="submission" date="2017-08" db="EMBL/GenBank/DDBJ databases">
        <title>Draft genome sequences of 64 type strains of genus Staph aureus.</title>
        <authorList>
            <person name="Cole K."/>
            <person name="Golubchik T."/>
            <person name="Russell J."/>
            <person name="Foster D."/>
            <person name="Llewelyn M."/>
            <person name="Wilson D."/>
            <person name="Crook D."/>
            <person name="Paul J."/>
        </authorList>
    </citation>
    <scope>NUCLEOTIDE SEQUENCE [LARGE SCALE GENOMIC DNA]</scope>
    <source>
        <strain evidence="10 11">DSM 29875</strain>
    </source>
</reference>
<evidence type="ECO:0000313" key="11">
    <source>
        <dbReference type="Proteomes" id="UP000242712"/>
    </source>
</evidence>